<sequence length="333" mass="35169">MKLDSPQSRLAQSGLEPAPPRFSIVGDVSVDLVLGTLDGWPKIGTEQLLPRSELRAGGSAANSALAARHLGLSPHLIGAIGEDDLAQWLLLQLTGIRVDLQTCASDTTMSVGLLHTGGERTFFTSYGHLQHLSPDFVLRHLPPATPGSVVLFTAPFLLPGLRADFAGLLAEASRQGYQVALDTGWPPEGWTPQVHSEVESWLAQCDHLLVNELETMSLASGQDECHGLEQAVQRVAALLKPGAHLIVKLGAAGALGHVDGRSLRYAGEAALDIFDTVGAGDSFNTGYLAARLNRASLADALAAGCRTAAAILPRFPRKRIAAGELAHCLLPQT</sequence>
<feature type="domain" description="Carbohydrate kinase PfkB" evidence="3">
    <location>
        <begin position="45"/>
        <end position="311"/>
    </location>
</feature>
<dbReference type="KEGG" id="lem:LEN_2568"/>
<proteinExistence type="predicted"/>
<keyword evidence="1" id="KW-0808">Transferase</keyword>
<dbReference type="InterPro" id="IPR029056">
    <property type="entry name" value="Ribokinase-like"/>
</dbReference>
<dbReference type="AlphaFoldDB" id="A0AAU9AG22"/>
<reference evidence="4 5" key="1">
    <citation type="journal article" date="2017" name="DNA Res.">
        <title>Complete genome sequence and expression profile of the commercial lytic enzyme producer Lysobacter enzymogenes M497-1.</title>
        <authorList>
            <person name="Takami H."/>
            <person name="Toyoda A."/>
            <person name="Uchiyama I."/>
            <person name="Itoh T."/>
            <person name="Takaki Y."/>
            <person name="Arai W."/>
            <person name="Nishi S."/>
            <person name="Kawai M."/>
            <person name="Shinya K."/>
            <person name="Ikeda H."/>
        </authorList>
    </citation>
    <scope>NUCLEOTIDE SEQUENCE [LARGE SCALE GENOMIC DNA]</scope>
    <source>
        <strain evidence="4 5">M497-1</strain>
    </source>
</reference>
<evidence type="ECO:0000259" key="3">
    <source>
        <dbReference type="Pfam" id="PF00294"/>
    </source>
</evidence>
<dbReference type="Pfam" id="PF00294">
    <property type="entry name" value="PfkB"/>
    <property type="match status" value="1"/>
</dbReference>
<dbReference type="SUPFAM" id="SSF53613">
    <property type="entry name" value="Ribokinase-like"/>
    <property type="match status" value="1"/>
</dbReference>
<dbReference type="InterPro" id="IPR011611">
    <property type="entry name" value="PfkB_dom"/>
</dbReference>
<gene>
    <name evidence="4" type="ORF">LEN_2568</name>
</gene>
<accession>A0AAU9AG22</accession>
<evidence type="ECO:0000256" key="2">
    <source>
        <dbReference type="ARBA" id="ARBA00022777"/>
    </source>
</evidence>
<dbReference type="GeneID" id="83064415"/>
<dbReference type="PANTHER" id="PTHR10584">
    <property type="entry name" value="SUGAR KINASE"/>
    <property type="match status" value="1"/>
</dbReference>
<name>A0AAU9AG22_LYSEN</name>
<dbReference type="GO" id="GO:0006796">
    <property type="term" value="P:phosphate-containing compound metabolic process"/>
    <property type="evidence" value="ECO:0007669"/>
    <property type="project" value="UniProtKB-ARBA"/>
</dbReference>
<evidence type="ECO:0000313" key="4">
    <source>
        <dbReference type="EMBL" id="BAV98055.1"/>
    </source>
</evidence>
<dbReference type="GO" id="GO:0016301">
    <property type="term" value="F:kinase activity"/>
    <property type="evidence" value="ECO:0007669"/>
    <property type="project" value="UniProtKB-KW"/>
</dbReference>
<organism evidence="4 5">
    <name type="scientific">Lysobacter enzymogenes</name>
    <dbReference type="NCBI Taxonomy" id="69"/>
    <lineage>
        <taxon>Bacteria</taxon>
        <taxon>Pseudomonadati</taxon>
        <taxon>Pseudomonadota</taxon>
        <taxon>Gammaproteobacteria</taxon>
        <taxon>Lysobacterales</taxon>
        <taxon>Lysobacteraceae</taxon>
        <taxon>Lysobacter</taxon>
    </lineage>
</organism>
<keyword evidence="2" id="KW-0418">Kinase</keyword>
<dbReference type="InterPro" id="IPR002139">
    <property type="entry name" value="Ribo/fructo_kinase"/>
</dbReference>
<dbReference type="EMBL" id="AP014940">
    <property type="protein sequence ID" value="BAV98055.1"/>
    <property type="molecule type" value="Genomic_DNA"/>
</dbReference>
<dbReference type="Proteomes" id="UP000218824">
    <property type="component" value="Chromosome"/>
</dbReference>
<evidence type="ECO:0000256" key="1">
    <source>
        <dbReference type="ARBA" id="ARBA00022679"/>
    </source>
</evidence>
<dbReference type="PANTHER" id="PTHR10584:SF166">
    <property type="entry name" value="RIBOKINASE"/>
    <property type="match status" value="1"/>
</dbReference>
<evidence type="ECO:0000313" key="5">
    <source>
        <dbReference type="Proteomes" id="UP000218824"/>
    </source>
</evidence>
<protein>
    <submittedName>
        <fullName evidence="4">PfkB domain-containing protein</fullName>
    </submittedName>
</protein>
<dbReference type="PRINTS" id="PR00990">
    <property type="entry name" value="RIBOKINASE"/>
</dbReference>
<dbReference type="Gene3D" id="3.40.1190.20">
    <property type="match status" value="1"/>
</dbReference>
<dbReference type="RefSeq" id="WP_096378528.1">
    <property type="nucleotide sequence ID" value="NZ_AP014940.1"/>
</dbReference>